<keyword evidence="2 7" id="KW-0812">Transmembrane</keyword>
<organism evidence="8 9">
    <name type="scientific">Pseudidiomarina planktonica</name>
    <dbReference type="NCBI Taxonomy" id="1323738"/>
    <lineage>
        <taxon>Bacteria</taxon>
        <taxon>Pseudomonadati</taxon>
        <taxon>Pseudomonadota</taxon>
        <taxon>Gammaproteobacteria</taxon>
        <taxon>Alteromonadales</taxon>
        <taxon>Idiomarinaceae</taxon>
        <taxon>Pseudidiomarina</taxon>
    </lineage>
</organism>
<evidence type="ECO:0000256" key="4">
    <source>
        <dbReference type="ARBA" id="ARBA00023136"/>
    </source>
</evidence>
<keyword evidence="8" id="KW-0282">Flagellum</keyword>
<comment type="similarity">
    <text evidence="6 7">Belongs to the FliO/MopB family.</text>
</comment>
<gene>
    <name evidence="8" type="ORF">SAMN06297229_2318</name>
</gene>
<dbReference type="RefSeq" id="WP_086435441.1">
    <property type="nucleotide sequence ID" value="NZ_FXWH01000003.1"/>
</dbReference>
<evidence type="ECO:0000256" key="1">
    <source>
        <dbReference type="ARBA" id="ARBA00022475"/>
    </source>
</evidence>
<dbReference type="InterPro" id="IPR052205">
    <property type="entry name" value="FliO/MopB"/>
</dbReference>
<dbReference type="PANTHER" id="PTHR38766">
    <property type="entry name" value="FLAGELLAR PROTEIN FLIO"/>
    <property type="match status" value="1"/>
</dbReference>
<evidence type="ECO:0000256" key="7">
    <source>
        <dbReference type="RuleBase" id="RU362064"/>
    </source>
</evidence>
<evidence type="ECO:0000256" key="6">
    <source>
        <dbReference type="ARBA" id="ARBA00037937"/>
    </source>
</evidence>
<dbReference type="AlphaFoldDB" id="A0A1Y6G1T7"/>
<dbReference type="NCBIfam" id="TIGR03500">
    <property type="entry name" value="FliO_TIGR"/>
    <property type="match status" value="1"/>
</dbReference>
<sequence length="135" mass="14485">MINETTKSVLQTTSQAGQSPVGGDNILALLLSLLVVLAVIFILAALMKRMNIKLQGHGSNMRVISNTALGPKERLMVVQVGESKLLLGVTAQNIQLLKELPDDFAVGTSASGSSQGSLFGSFSQHLKQQIRRRNE</sequence>
<keyword evidence="4 7" id="KW-0472">Membrane</keyword>
<keyword evidence="1 7" id="KW-1003">Cell membrane</keyword>
<keyword evidence="8" id="KW-0966">Cell projection</keyword>
<keyword evidence="9" id="KW-1185">Reference proteome</keyword>
<evidence type="ECO:0000256" key="2">
    <source>
        <dbReference type="ARBA" id="ARBA00022692"/>
    </source>
</evidence>
<dbReference type="Proteomes" id="UP000194450">
    <property type="component" value="Unassembled WGS sequence"/>
</dbReference>
<dbReference type="GO" id="GO:0005886">
    <property type="term" value="C:plasma membrane"/>
    <property type="evidence" value="ECO:0007669"/>
    <property type="project" value="UniProtKB-SubCell"/>
</dbReference>
<dbReference type="PANTHER" id="PTHR38766:SF1">
    <property type="entry name" value="FLAGELLAR PROTEIN FLIO"/>
    <property type="match status" value="1"/>
</dbReference>
<dbReference type="EMBL" id="FXWH01000003">
    <property type="protein sequence ID" value="SMQ80563.1"/>
    <property type="molecule type" value="Genomic_DNA"/>
</dbReference>
<evidence type="ECO:0000256" key="5">
    <source>
        <dbReference type="ARBA" id="ARBA00023143"/>
    </source>
</evidence>
<keyword evidence="3 7" id="KW-1133">Transmembrane helix</keyword>
<dbReference type="GO" id="GO:0009425">
    <property type="term" value="C:bacterial-type flagellum basal body"/>
    <property type="evidence" value="ECO:0007669"/>
    <property type="project" value="UniProtKB-SubCell"/>
</dbReference>
<keyword evidence="5 7" id="KW-0975">Bacterial flagellum</keyword>
<proteinExistence type="inferred from homology"/>
<dbReference type="OrthoDB" id="9342590at2"/>
<dbReference type="Pfam" id="PF04347">
    <property type="entry name" value="FliO"/>
    <property type="match status" value="1"/>
</dbReference>
<evidence type="ECO:0000313" key="8">
    <source>
        <dbReference type="EMBL" id="SMQ80563.1"/>
    </source>
</evidence>
<evidence type="ECO:0000313" key="9">
    <source>
        <dbReference type="Proteomes" id="UP000194450"/>
    </source>
</evidence>
<dbReference type="GO" id="GO:0044781">
    <property type="term" value="P:bacterial-type flagellum organization"/>
    <property type="evidence" value="ECO:0007669"/>
    <property type="project" value="UniProtKB-UniRule"/>
</dbReference>
<accession>A0A1Y6G1T7</accession>
<comment type="subcellular location">
    <subcellularLocation>
        <location evidence="7">Cell membrane</location>
    </subcellularLocation>
    <subcellularLocation>
        <location evidence="7">Bacterial flagellum basal body</location>
    </subcellularLocation>
</comment>
<keyword evidence="8" id="KW-0969">Cilium</keyword>
<dbReference type="InterPro" id="IPR022781">
    <property type="entry name" value="Flagellar_biosynth_FliO"/>
</dbReference>
<reference evidence="9" key="1">
    <citation type="submission" date="2017-04" db="EMBL/GenBank/DDBJ databases">
        <authorList>
            <person name="Varghese N."/>
            <person name="Submissions S."/>
        </authorList>
    </citation>
    <scope>NUCLEOTIDE SEQUENCE [LARGE SCALE GENOMIC DNA]</scope>
</reference>
<name>A0A1Y6G1T7_9GAMM</name>
<feature type="transmembrane region" description="Helical" evidence="7">
    <location>
        <begin position="26"/>
        <end position="46"/>
    </location>
</feature>
<protein>
    <recommendedName>
        <fullName evidence="7">Flagellar protein</fullName>
    </recommendedName>
</protein>
<evidence type="ECO:0000256" key="3">
    <source>
        <dbReference type="ARBA" id="ARBA00022989"/>
    </source>
</evidence>